<evidence type="ECO:0000256" key="9">
    <source>
        <dbReference type="SAM" id="SignalP"/>
    </source>
</evidence>
<evidence type="ECO:0000256" key="1">
    <source>
        <dbReference type="ARBA" id="ARBA00004571"/>
    </source>
</evidence>
<keyword evidence="5 9" id="KW-0732">Signal</keyword>
<gene>
    <name evidence="11" type="ORF">I6I88_15130</name>
</gene>
<evidence type="ECO:0000313" key="12">
    <source>
        <dbReference type="Proteomes" id="UP000596202"/>
    </source>
</evidence>
<feature type="signal peptide" evidence="9">
    <location>
        <begin position="1"/>
        <end position="22"/>
    </location>
</feature>
<feature type="chain" id="PRO_5040127646" evidence="9">
    <location>
        <begin position="23"/>
        <end position="1085"/>
    </location>
</feature>
<dbReference type="InterPro" id="IPR012910">
    <property type="entry name" value="Plug_dom"/>
</dbReference>
<evidence type="ECO:0000256" key="5">
    <source>
        <dbReference type="ARBA" id="ARBA00022729"/>
    </source>
</evidence>
<dbReference type="SUPFAM" id="SSF49464">
    <property type="entry name" value="Carboxypeptidase regulatory domain-like"/>
    <property type="match status" value="1"/>
</dbReference>
<keyword evidence="11" id="KW-0675">Receptor</keyword>
<proteinExistence type="inferred from homology"/>
<evidence type="ECO:0000256" key="4">
    <source>
        <dbReference type="ARBA" id="ARBA00022692"/>
    </source>
</evidence>
<dbReference type="SUPFAM" id="SSF56935">
    <property type="entry name" value="Porins"/>
    <property type="match status" value="1"/>
</dbReference>
<protein>
    <submittedName>
        <fullName evidence="11">TonB-dependent receptor</fullName>
    </submittedName>
</protein>
<dbReference type="InterPro" id="IPR023997">
    <property type="entry name" value="TonB-dep_OMP_SusC/RagA_CS"/>
</dbReference>
<dbReference type="Gene3D" id="2.60.40.1120">
    <property type="entry name" value="Carboxypeptidase-like, regulatory domain"/>
    <property type="match status" value="1"/>
</dbReference>
<dbReference type="GO" id="GO:0015344">
    <property type="term" value="F:siderophore uptake transmembrane transporter activity"/>
    <property type="evidence" value="ECO:0007669"/>
    <property type="project" value="TreeGrafter"/>
</dbReference>
<feature type="domain" description="TonB-dependent receptor plug" evidence="10">
    <location>
        <begin position="114"/>
        <end position="227"/>
    </location>
</feature>
<dbReference type="InterPro" id="IPR023996">
    <property type="entry name" value="TonB-dep_OMP_SusC/RagA"/>
</dbReference>
<dbReference type="InterPro" id="IPR039426">
    <property type="entry name" value="TonB-dep_rcpt-like"/>
</dbReference>
<name>A0A9Q6ZDR0_MYROD</name>
<keyword evidence="6 8" id="KW-0472">Membrane</keyword>
<accession>A0A9Q6ZDR0</accession>
<dbReference type="PANTHER" id="PTHR30069:SF29">
    <property type="entry name" value="HEMOGLOBIN AND HEMOGLOBIN-HAPTOGLOBIN-BINDING PROTEIN 1-RELATED"/>
    <property type="match status" value="1"/>
</dbReference>
<sequence>MRSKLKWTLVLFMVLFVQFSFAQEKTLKGVVTEDGYPLPGVTVVIKGTTMGTQTDLDGNYAIKVNQGEVVVFSFIGLKNVEHKVAAANTFNVVMKAEDSVLDEVVVVAYGTASKESVTGSIAVVKSEDIQKRPATNAIGALEGTAAGVQVNNTSGQPGAEPEVRIRGFTSLRGKVNGVDANSPLYVVDGVPYGGSITDINPADIESMSVLKDASSTTLYGNRASNGVILITTKKGNKAGGSFNIDMKQGVYVRGIKEYDRVGADDFMNTMWTGYRNGQVTSGKSVAEANDAANANLVNEILKANIYNLPANQLFENGKLKSNAQILDGYRGDLDWYKPIERTGYYQDINMNGRVSNDKGGAYFSAGFLNNEAYFKNSDFTRFTGRTNADYQVNDWLKVGTNLSGSHQVSNGITASADNSNSYANPFMFARGIAPIYSVHMHDPSTGAYLYDETGSLMYDDGTKSRAQYVGRHVVWENDLNSRETIRNTFSGQVFADIKFLNDFTFTIRGDLNTRNTEERHYDNGIIGDGAGTNGRSRRTMYRYKTYTAQQLLNWNKDFGQHNVQALVGHENYSTEYTYLYTMKSNQTFPGMVDLINFNDVTNLYDYTNIYRTEGYLSRVKYNYANKYFVEGSFRRDGSSKFHKDNRWGNFWSAGASWVVSNESFFNVSFMDHLKIRASYGEVGNDMAATFYAYQDLYAIDKNGGATALYKSQNGNKDLKWETSSSFDVALDTRLFNRVNLSLEYFDKRSQNLLTDLNQPLSNGSTTPTEGASKIVSNIGSISNRGIEIAFDVDVIKKGDWRWNIGANATWLKNKVVELAPENRKDGIQTTSFHKAMEGKSVHEFYLYQYVGVDQMTGNALYEINSDRYRVGIKKPEDIDDRETIDEQYVTTINGKDYTTYTTYAKKDFSGSAIPKVSGSFNTMLSYKNFSLSALFTYSIGGKVYDNSYQDLMSVSANPGAIHSDILGAWNGAPEGMTEGSANRIDPNGIPVVDFNRDTYTRGDLSTRWLKDASYLVVKNINVSYEMPKETMEKIGVSGMRLTLGVENLATFTKRQGMNPQQTFNGVLYNTYVTPRTFTLGVNVAF</sequence>
<dbReference type="Proteomes" id="UP000596202">
    <property type="component" value="Chromosome"/>
</dbReference>
<evidence type="ECO:0000256" key="6">
    <source>
        <dbReference type="ARBA" id="ARBA00023136"/>
    </source>
</evidence>
<keyword evidence="4 8" id="KW-0812">Transmembrane</keyword>
<dbReference type="Pfam" id="PF07715">
    <property type="entry name" value="Plug"/>
    <property type="match status" value="1"/>
</dbReference>
<evidence type="ECO:0000313" key="11">
    <source>
        <dbReference type="EMBL" id="QQT99499.1"/>
    </source>
</evidence>
<dbReference type="PANTHER" id="PTHR30069">
    <property type="entry name" value="TONB-DEPENDENT OUTER MEMBRANE RECEPTOR"/>
    <property type="match status" value="1"/>
</dbReference>
<dbReference type="AlphaFoldDB" id="A0A9Q6ZDR0"/>
<dbReference type="RefSeq" id="WP_002987597.1">
    <property type="nucleotide sequence ID" value="NZ_CP068108.1"/>
</dbReference>
<dbReference type="Pfam" id="PF13715">
    <property type="entry name" value="CarbopepD_reg_2"/>
    <property type="match status" value="1"/>
</dbReference>
<dbReference type="InterPro" id="IPR036942">
    <property type="entry name" value="Beta-barrel_TonB_sf"/>
</dbReference>
<dbReference type="EMBL" id="CP068108">
    <property type="protein sequence ID" value="QQT99499.1"/>
    <property type="molecule type" value="Genomic_DNA"/>
</dbReference>
<dbReference type="Gene3D" id="2.40.170.20">
    <property type="entry name" value="TonB-dependent receptor, beta-barrel domain"/>
    <property type="match status" value="1"/>
</dbReference>
<evidence type="ECO:0000256" key="7">
    <source>
        <dbReference type="ARBA" id="ARBA00023237"/>
    </source>
</evidence>
<keyword evidence="3 8" id="KW-1134">Transmembrane beta strand</keyword>
<dbReference type="GeneID" id="93529008"/>
<dbReference type="GO" id="GO:0044718">
    <property type="term" value="P:siderophore transmembrane transport"/>
    <property type="evidence" value="ECO:0007669"/>
    <property type="project" value="TreeGrafter"/>
</dbReference>
<dbReference type="PROSITE" id="PS52016">
    <property type="entry name" value="TONB_DEPENDENT_REC_3"/>
    <property type="match status" value="1"/>
</dbReference>
<dbReference type="Gene3D" id="2.170.130.10">
    <property type="entry name" value="TonB-dependent receptor, plug domain"/>
    <property type="match status" value="1"/>
</dbReference>
<dbReference type="NCBIfam" id="TIGR04057">
    <property type="entry name" value="SusC_RagA_signa"/>
    <property type="match status" value="1"/>
</dbReference>
<dbReference type="InterPro" id="IPR008969">
    <property type="entry name" value="CarboxyPept-like_regulatory"/>
</dbReference>
<evidence type="ECO:0000259" key="10">
    <source>
        <dbReference type="Pfam" id="PF07715"/>
    </source>
</evidence>
<comment type="subcellular location">
    <subcellularLocation>
        <location evidence="1 8">Cell outer membrane</location>
        <topology evidence="1 8">Multi-pass membrane protein</topology>
    </subcellularLocation>
</comment>
<dbReference type="GO" id="GO:0009279">
    <property type="term" value="C:cell outer membrane"/>
    <property type="evidence" value="ECO:0007669"/>
    <property type="project" value="UniProtKB-SubCell"/>
</dbReference>
<evidence type="ECO:0000256" key="8">
    <source>
        <dbReference type="PROSITE-ProRule" id="PRU01360"/>
    </source>
</evidence>
<dbReference type="NCBIfam" id="TIGR04056">
    <property type="entry name" value="OMP_RagA_SusC"/>
    <property type="match status" value="1"/>
</dbReference>
<comment type="similarity">
    <text evidence="8">Belongs to the TonB-dependent receptor family.</text>
</comment>
<evidence type="ECO:0000256" key="2">
    <source>
        <dbReference type="ARBA" id="ARBA00022448"/>
    </source>
</evidence>
<keyword evidence="2 8" id="KW-0813">Transport</keyword>
<evidence type="ECO:0000256" key="3">
    <source>
        <dbReference type="ARBA" id="ARBA00022452"/>
    </source>
</evidence>
<organism evidence="11 12">
    <name type="scientific">Myroides odoratus</name>
    <name type="common">Flavobacterium odoratum</name>
    <dbReference type="NCBI Taxonomy" id="256"/>
    <lineage>
        <taxon>Bacteria</taxon>
        <taxon>Pseudomonadati</taxon>
        <taxon>Bacteroidota</taxon>
        <taxon>Flavobacteriia</taxon>
        <taxon>Flavobacteriales</taxon>
        <taxon>Flavobacteriaceae</taxon>
        <taxon>Myroides</taxon>
    </lineage>
</organism>
<reference evidence="11 12" key="1">
    <citation type="submission" date="2021-01" db="EMBL/GenBank/DDBJ databases">
        <title>FDA dAtabase for Regulatory Grade micrObial Sequences (FDA-ARGOS): Supporting development and validation of Infectious Disease Dx tests.</title>
        <authorList>
            <person name="Sproer C."/>
            <person name="Gronow S."/>
            <person name="Severitt S."/>
            <person name="Schroder I."/>
            <person name="Tallon L."/>
            <person name="Sadzewicz L."/>
            <person name="Zhao X."/>
            <person name="Boylan J."/>
            <person name="Ott S."/>
            <person name="Bowen H."/>
            <person name="Vavikolanu K."/>
            <person name="Mehta A."/>
            <person name="Aluvathingal J."/>
            <person name="Nadendla S."/>
            <person name="Lowell S."/>
            <person name="Myers T."/>
            <person name="Yan Y."/>
            <person name="Sichtig H."/>
        </authorList>
    </citation>
    <scope>NUCLEOTIDE SEQUENCE [LARGE SCALE GENOMIC DNA]</scope>
    <source>
        <strain evidence="11 12">FDAARGOS_1131</strain>
    </source>
</reference>
<keyword evidence="7 8" id="KW-0998">Cell outer membrane</keyword>
<dbReference type="OrthoDB" id="9768177at2"/>
<dbReference type="InterPro" id="IPR037066">
    <property type="entry name" value="Plug_dom_sf"/>
</dbReference>